<feature type="transmembrane region" description="Helical" evidence="9">
    <location>
        <begin position="66"/>
        <end position="90"/>
    </location>
</feature>
<comment type="function">
    <text evidence="9">Converts cobyric acid to cobinamide by the addition of aminopropanol on the F carboxylic group.</text>
</comment>
<keyword evidence="5 9" id="KW-0169">Cobalamin biosynthesis</keyword>
<evidence type="ECO:0000256" key="5">
    <source>
        <dbReference type="ARBA" id="ARBA00022573"/>
    </source>
</evidence>
<dbReference type="NCBIfam" id="TIGR00380">
    <property type="entry name" value="cobal_cbiB"/>
    <property type="match status" value="1"/>
</dbReference>
<dbReference type="Pfam" id="PF03186">
    <property type="entry name" value="CobD_Cbib"/>
    <property type="match status" value="1"/>
</dbReference>
<dbReference type="GO" id="GO:0005886">
    <property type="term" value="C:plasma membrane"/>
    <property type="evidence" value="ECO:0007669"/>
    <property type="project" value="UniProtKB-SubCell"/>
</dbReference>
<evidence type="ECO:0000256" key="3">
    <source>
        <dbReference type="ARBA" id="ARBA00006263"/>
    </source>
</evidence>
<evidence type="ECO:0000256" key="8">
    <source>
        <dbReference type="ARBA" id="ARBA00023136"/>
    </source>
</evidence>
<dbReference type="PANTHER" id="PTHR34308:SF1">
    <property type="entry name" value="COBALAMIN BIOSYNTHESIS PROTEIN CBIB"/>
    <property type="match status" value="1"/>
</dbReference>
<dbReference type="OrthoDB" id="9811967at2"/>
<feature type="transmembrane region" description="Helical" evidence="9">
    <location>
        <begin position="213"/>
        <end position="232"/>
    </location>
</feature>
<dbReference type="Proteomes" id="UP000001683">
    <property type="component" value="Chromosome"/>
</dbReference>
<dbReference type="UniPathway" id="UPA00148"/>
<proteinExistence type="inferred from homology"/>
<dbReference type="PANTHER" id="PTHR34308">
    <property type="entry name" value="COBALAMIN BIOSYNTHESIS PROTEIN CBIB"/>
    <property type="match status" value="1"/>
</dbReference>
<dbReference type="RefSeq" id="WP_012447403.1">
    <property type="nucleotide sequence ID" value="NC_010718.1"/>
</dbReference>
<accession>B2A0G4</accession>
<feature type="transmembrane region" description="Helical" evidence="9">
    <location>
        <begin position="302"/>
        <end position="323"/>
    </location>
</feature>
<dbReference type="KEGG" id="nth:Nther_0940"/>
<feature type="transmembrane region" description="Helical" evidence="9">
    <location>
        <begin position="6"/>
        <end position="25"/>
    </location>
</feature>
<evidence type="ECO:0000256" key="6">
    <source>
        <dbReference type="ARBA" id="ARBA00022692"/>
    </source>
</evidence>
<dbReference type="GO" id="GO:0015420">
    <property type="term" value="F:ABC-type vitamin B12 transporter activity"/>
    <property type="evidence" value="ECO:0007669"/>
    <property type="project" value="UniProtKB-UniRule"/>
</dbReference>
<name>B2A0G4_NATTJ</name>
<evidence type="ECO:0000313" key="10">
    <source>
        <dbReference type="EMBL" id="ACB84525.1"/>
    </source>
</evidence>
<keyword evidence="7 9" id="KW-1133">Transmembrane helix</keyword>
<dbReference type="InParanoid" id="B2A0G4"/>
<feature type="transmembrane region" description="Helical" evidence="9">
    <location>
        <begin position="32"/>
        <end position="54"/>
    </location>
</feature>
<comment type="similarity">
    <text evidence="3 9">Belongs to the CobD/CbiB family.</text>
</comment>
<dbReference type="GO" id="GO:0048472">
    <property type="term" value="F:threonine-phosphate decarboxylase activity"/>
    <property type="evidence" value="ECO:0007669"/>
    <property type="project" value="InterPro"/>
</dbReference>
<dbReference type="GO" id="GO:0009236">
    <property type="term" value="P:cobalamin biosynthetic process"/>
    <property type="evidence" value="ECO:0007669"/>
    <property type="project" value="UniProtKB-UniRule"/>
</dbReference>
<dbReference type="HOGENOM" id="CLU_054212_0_0_9"/>
<keyword evidence="11" id="KW-1185">Reference proteome</keyword>
<dbReference type="InterPro" id="IPR004485">
    <property type="entry name" value="Cobalamin_biosynth_CobD/CbiB"/>
</dbReference>
<gene>
    <name evidence="9" type="primary">cobD</name>
    <name evidence="10" type="ordered locus">Nther_0940</name>
</gene>
<reference evidence="10 11" key="2">
    <citation type="journal article" date="2011" name="J. Bacteriol.">
        <title>Complete genome sequence of the anaerobic, halophilic alkalithermophile Natranaerobius thermophilus JW/NM-WN-LF.</title>
        <authorList>
            <person name="Zhao B."/>
            <person name="Mesbah N.M."/>
            <person name="Dalin E."/>
            <person name="Goodwin L."/>
            <person name="Nolan M."/>
            <person name="Pitluck S."/>
            <person name="Chertkov O."/>
            <person name="Brettin T.S."/>
            <person name="Han J."/>
            <person name="Larimer F.W."/>
            <person name="Land M.L."/>
            <person name="Hauser L."/>
            <person name="Kyrpides N."/>
            <person name="Wiegel J."/>
        </authorList>
    </citation>
    <scope>NUCLEOTIDE SEQUENCE [LARGE SCALE GENOMIC DNA]</scope>
    <source>
        <strain evidence="11">ATCC BAA-1301 / DSM 18059 / JW/NM-WN-LF</strain>
    </source>
</reference>
<dbReference type="eggNOG" id="COG1270">
    <property type="taxonomic scope" value="Bacteria"/>
</dbReference>
<dbReference type="STRING" id="457570.Nther_0940"/>
<keyword evidence="8 9" id="KW-0472">Membrane</keyword>
<keyword evidence="4 9" id="KW-1003">Cell membrane</keyword>
<evidence type="ECO:0000256" key="7">
    <source>
        <dbReference type="ARBA" id="ARBA00022989"/>
    </source>
</evidence>
<dbReference type="HAMAP" id="MF_00024">
    <property type="entry name" value="CobD_CbiB"/>
    <property type="match status" value="1"/>
</dbReference>
<evidence type="ECO:0000256" key="2">
    <source>
        <dbReference type="ARBA" id="ARBA00004953"/>
    </source>
</evidence>
<evidence type="ECO:0000313" key="11">
    <source>
        <dbReference type="Proteomes" id="UP000001683"/>
    </source>
</evidence>
<organism evidence="10 11">
    <name type="scientific">Natranaerobius thermophilus (strain ATCC BAA-1301 / DSM 18059 / JW/NM-WN-LF)</name>
    <dbReference type="NCBI Taxonomy" id="457570"/>
    <lineage>
        <taxon>Bacteria</taxon>
        <taxon>Bacillati</taxon>
        <taxon>Bacillota</taxon>
        <taxon>Clostridia</taxon>
        <taxon>Natranaerobiales</taxon>
        <taxon>Natranaerobiaceae</taxon>
        <taxon>Natranaerobius</taxon>
    </lineage>
</organism>
<comment type="pathway">
    <text evidence="2 9">Cofactor biosynthesis; adenosylcobalamin biosynthesis.</text>
</comment>
<evidence type="ECO:0000256" key="9">
    <source>
        <dbReference type="HAMAP-Rule" id="MF_00024"/>
    </source>
</evidence>
<feature type="transmembrane region" description="Helical" evidence="9">
    <location>
        <begin position="161"/>
        <end position="181"/>
    </location>
</feature>
<sequence>MEIIGTSILIVIFAFLIDSLLGDFLGRYHPVCLIALLINFLWEKIVTISTSWGFNFLLEGNNFSGLAKFAGFLITIIVVGVTFTLSYYLASMHFIIDILLIYFALSYKSLVEHLARVLCPLSHGDLIKAREELSKIVGRDVDYLEEAEIARGGIETSAESLCDGIIAPLFFAFIGGAPLVMSYKAVNTLDSMIGYNFYPYKDLGFASAKLDDVLNLIPARLTAVFILITSLLTKKNFVKGLQVMRHDASKHPSPNAGFSESVMAGILNIKLGGVNYYSGNKSFRHYMNETGHSPDHLVLRQAINIVHLTAWIGLAIMASLKYLL</sequence>
<protein>
    <recommendedName>
        <fullName evidence="9">Cobalamin biosynthesis protein CobD</fullName>
    </recommendedName>
</protein>
<comment type="subcellular location">
    <subcellularLocation>
        <location evidence="1 9">Cell membrane</location>
        <topology evidence="1 9">Multi-pass membrane protein</topology>
    </subcellularLocation>
</comment>
<dbReference type="AlphaFoldDB" id="B2A0G4"/>
<evidence type="ECO:0000256" key="4">
    <source>
        <dbReference type="ARBA" id="ARBA00022475"/>
    </source>
</evidence>
<evidence type="ECO:0000256" key="1">
    <source>
        <dbReference type="ARBA" id="ARBA00004651"/>
    </source>
</evidence>
<reference evidence="10 11" key="1">
    <citation type="submission" date="2008-04" db="EMBL/GenBank/DDBJ databases">
        <title>Complete sequence of chromosome of Natranaerobius thermophilus JW/NM-WN-LF.</title>
        <authorList>
            <consortium name="US DOE Joint Genome Institute"/>
            <person name="Copeland A."/>
            <person name="Lucas S."/>
            <person name="Lapidus A."/>
            <person name="Glavina del Rio T."/>
            <person name="Dalin E."/>
            <person name="Tice H."/>
            <person name="Bruce D."/>
            <person name="Goodwin L."/>
            <person name="Pitluck S."/>
            <person name="Chertkov O."/>
            <person name="Brettin T."/>
            <person name="Detter J.C."/>
            <person name="Han C."/>
            <person name="Kuske C.R."/>
            <person name="Schmutz J."/>
            <person name="Larimer F."/>
            <person name="Land M."/>
            <person name="Hauser L."/>
            <person name="Kyrpides N."/>
            <person name="Lykidis A."/>
            <person name="Mesbah N.M."/>
            <person name="Wiegel J."/>
        </authorList>
    </citation>
    <scope>NUCLEOTIDE SEQUENCE [LARGE SCALE GENOMIC DNA]</scope>
    <source>
        <strain evidence="11">ATCC BAA-1301 / DSM 18059 / JW/NM-WN-LF</strain>
    </source>
</reference>
<dbReference type="EMBL" id="CP001034">
    <property type="protein sequence ID" value="ACB84525.1"/>
    <property type="molecule type" value="Genomic_DNA"/>
</dbReference>
<keyword evidence="6 9" id="KW-0812">Transmembrane</keyword>